<accession>A0ABN6DTF7</accession>
<dbReference type="EMBL" id="AP024355">
    <property type="protein sequence ID" value="BCR03022.1"/>
    <property type="molecule type" value="Genomic_DNA"/>
</dbReference>
<dbReference type="Proteomes" id="UP001319827">
    <property type="component" value="Chromosome"/>
</dbReference>
<protein>
    <submittedName>
        <fullName evidence="1">Type VI secretion protein ImpG</fullName>
    </submittedName>
</protein>
<reference evidence="1 2" key="1">
    <citation type="journal article" date="2016" name="C (Basel)">
        <title>Selective Growth of and Electricity Production by Marine Exoelectrogenic Bacteria in Self-Aggregated Hydrogel of Microbially Reduced Graphene Oxide.</title>
        <authorList>
            <person name="Yoshida N."/>
            <person name="Goto Y."/>
            <person name="Miyata Y."/>
        </authorList>
    </citation>
    <scope>NUCLEOTIDE SEQUENCE [LARGE SCALE GENOMIC DNA]</scope>
    <source>
        <strain evidence="1 2">NIT-T3</strain>
    </source>
</reference>
<sequence length="577" mass="65191">MPEYFDAEMRLLQEAAQEFARAYPEKAGMLNLQEVRDRDPYVERLLEGMAFLTARVRQRIDDDVPEIAEALLSHLWPHFLRPFPSAAIIQFEPRPGQLQKSQTLRRGTVLLSPPVGEERVLCRFRTTSPVTLQPLRLAAVTAQEAGHGGTLLRLRFQFDAGVEARSLELERLKLHLHADPAVALSLYHALVGQVREVRLRFPAQPTQAPRRLGGQAAITPCHLFPEELLVPASGRSFHGFHLLQEYFCFREKYLFVELQNLQRIAWPETCAEFELEVQLGCLLDKEFNLSRDNFRLHCAPAVNLFSTTSEPIDLTHKRSEYPVLADAAAREGVRVYSVDKVTGTSSASGKRFSYSSLPSFKHGGPGGRFFQVRRQHAEGMRPTTALVVGGKIDYAREALSCEITATNGDYPRRHLQIGSLHVAAPEVPLTVKFSNITRPSRTLQPPRRRDYRLALVSHLAVNYHSLASAEAFRQLLALYDWTEQGQNQRRIDGIREIAVAPVNRIRKGALLRGLEVTLTLAEDHYLSTADCHLFGTVLHRFLSMYASVNAVVQTRILLHPSNRELKWEPLPGENFPL</sequence>
<reference evidence="1 2" key="2">
    <citation type="journal article" date="2021" name="Int. J. Syst. Evol. Microbiol.">
        <title>Isolation and Polyphasic Characterization of Desulfuromonas versatilis sp. Nov., an Electrogenic Bacteria Capable of Versatile Metabolism Isolated from a Graphene Oxide-Reducing Enrichment Culture.</title>
        <authorList>
            <person name="Xie L."/>
            <person name="Yoshida N."/>
            <person name="Ishii S."/>
            <person name="Meng L."/>
        </authorList>
    </citation>
    <scope>NUCLEOTIDE SEQUENCE [LARGE SCALE GENOMIC DNA]</scope>
    <source>
        <strain evidence="1 2">NIT-T3</strain>
    </source>
</reference>
<dbReference type="Pfam" id="PF05947">
    <property type="entry name" value="T6SS_TssF"/>
    <property type="match status" value="1"/>
</dbReference>
<evidence type="ECO:0000313" key="2">
    <source>
        <dbReference type="Proteomes" id="UP001319827"/>
    </source>
</evidence>
<organism evidence="1 2">
    <name type="scientific">Desulfuromonas versatilis</name>
    <dbReference type="NCBI Taxonomy" id="2802975"/>
    <lineage>
        <taxon>Bacteria</taxon>
        <taxon>Pseudomonadati</taxon>
        <taxon>Thermodesulfobacteriota</taxon>
        <taxon>Desulfuromonadia</taxon>
        <taxon>Desulfuromonadales</taxon>
        <taxon>Desulfuromonadaceae</taxon>
        <taxon>Desulfuromonas</taxon>
    </lineage>
</organism>
<dbReference type="RefSeq" id="WP_221250505.1">
    <property type="nucleotide sequence ID" value="NZ_AP024355.1"/>
</dbReference>
<gene>
    <name evidence="1" type="ORF">DESUT3_00910</name>
</gene>
<dbReference type="NCBIfam" id="TIGR03359">
    <property type="entry name" value="VI_chp_6"/>
    <property type="match status" value="1"/>
</dbReference>
<proteinExistence type="predicted"/>
<evidence type="ECO:0000313" key="1">
    <source>
        <dbReference type="EMBL" id="BCR03022.1"/>
    </source>
</evidence>
<dbReference type="PANTHER" id="PTHR35370:SF1">
    <property type="entry name" value="TYPE VI SECRETION SYSTEM COMPONENT TSSF1"/>
    <property type="match status" value="1"/>
</dbReference>
<dbReference type="PANTHER" id="PTHR35370">
    <property type="entry name" value="CYTOPLASMIC PROTEIN-RELATED-RELATED"/>
    <property type="match status" value="1"/>
</dbReference>
<keyword evidence="2" id="KW-1185">Reference proteome</keyword>
<dbReference type="PIRSF" id="PIRSF028304">
    <property type="entry name" value="UCP028304"/>
    <property type="match status" value="1"/>
</dbReference>
<name>A0ABN6DTF7_9BACT</name>
<dbReference type="InterPro" id="IPR010272">
    <property type="entry name" value="T6SS_TssF"/>
</dbReference>